<protein>
    <submittedName>
        <fullName evidence="1">Uncharacterized protein</fullName>
    </submittedName>
</protein>
<sequence>MHKLMPGQWLASKNSYSHQELYL</sequence>
<proteinExistence type="predicted"/>
<dbReference type="EMBL" id="GBRH01199153">
    <property type="protein sequence ID" value="JAD98742.1"/>
    <property type="molecule type" value="Transcribed_RNA"/>
</dbReference>
<organism evidence="1">
    <name type="scientific">Arundo donax</name>
    <name type="common">Giant reed</name>
    <name type="synonym">Donax arundinaceus</name>
    <dbReference type="NCBI Taxonomy" id="35708"/>
    <lineage>
        <taxon>Eukaryota</taxon>
        <taxon>Viridiplantae</taxon>
        <taxon>Streptophyta</taxon>
        <taxon>Embryophyta</taxon>
        <taxon>Tracheophyta</taxon>
        <taxon>Spermatophyta</taxon>
        <taxon>Magnoliopsida</taxon>
        <taxon>Liliopsida</taxon>
        <taxon>Poales</taxon>
        <taxon>Poaceae</taxon>
        <taxon>PACMAD clade</taxon>
        <taxon>Arundinoideae</taxon>
        <taxon>Arundineae</taxon>
        <taxon>Arundo</taxon>
    </lineage>
</organism>
<dbReference type="AlphaFoldDB" id="A0A0A9ERU2"/>
<reference evidence="1" key="2">
    <citation type="journal article" date="2015" name="Data Brief">
        <title>Shoot transcriptome of the giant reed, Arundo donax.</title>
        <authorList>
            <person name="Barrero R.A."/>
            <person name="Guerrero F.D."/>
            <person name="Moolhuijzen P."/>
            <person name="Goolsby J.A."/>
            <person name="Tidwell J."/>
            <person name="Bellgard S.E."/>
            <person name="Bellgard M.I."/>
        </authorList>
    </citation>
    <scope>NUCLEOTIDE SEQUENCE</scope>
    <source>
        <tissue evidence="1">Shoot tissue taken approximately 20 cm above the soil surface</tissue>
    </source>
</reference>
<name>A0A0A9ERU2_ARUDO</name>
<reference evidence="1" key="1">
    <citation type="submission" date="2014-09" db="EMBL/GenBank/DDBJ databases">
        <authorList>
            <person name="Magalhaes I.L.F."/>
            <person name="Oliveira U."/>
            <person name="Santos F.R."/>
            <person name="Vidigal T.H.D.A."/>
            <person name="Brescovit A.D."/>
            <person name="Santos A.J."/>
        </authorList>
    </citation>
    <scope>NUCLEOTIDE SEQUENCE</scope>
    <source>
        <tissue evidence="1">Shoot tissue taken approximately 20 cm above the soil surface</tissue>
    </source>
</reference>
<accession>A0A0A9ERU2</accession>
<evidence type="ECO:0000313" key="1">
    <source>
        <dbReference type="EMBL" id="JAD98742.1"/>
    </source>
</evidence>